<dbReference type="PANTHER" id="PTHR11963">
    <property type="entry name" value="LEUCINE AMINOPEPTIDASE-RELATED"/>
    <property type="match status" value="1"/>
</dbReference>
<dbReference type="PANTHER" id="PTHR11963:SF23">
    <property type="entry name" value="CYTOSOL AMINOPEPTIDASE"/>
    <property type="match status" value="1"/>
</dbReference>
<feature type="binding site" evidence="9">
    <location>
        <position position="271"/>
    </location>
    <ligand>
        <name>Mn(2+)</name>
        <dbReference type="ChEBI" id="CHEBI:29035"/>
        <label>2</label>
    </ligand>
</feature>
<evidence type="ECO:0000256" key="3">
    <source>
        <dbReference type="ARBA" id="ARBA00009528"/>
    </source>
</evidence>
<evidence type="ECO:0000256" key="5">
    <source>
        <dbReference type="ARBA" id="ARBA00022670"/>
    </source>
</evidence>
<evidence type="ECO:0000313" key="12">
    <source>
        <dbReference type="Proteomes" id="UP000028006"/>
    </source>
</evidence>
<comment type="catalytic activity">
    <reaction evidence="2 9">
        <text>Release of an N-terminal amino acid, preferentially leucine, but not glutamic or aspartic acids.</text>
        <dbReference type="EC" id="3.4.11.10"/>
    </reaction>
</comment>
<dbReference type="NCBIfam" id="NF002073">
    <property type="entry name" value="PRK00913.1-2"/>
    <property type="match status" value="1"/>
</dbReference>
<organism evidence="11 12">
    <name type="scientific">Endozoicomonas montiporae</name>
    <dbReference type="NCBI Taxonomy" id="1027273"/>
    <lineage>
        <taxon>Bacteria</taxon>
        <taxon>Pseudomonadati</taxon>
        <taxon>Pseudomonadota</taxon>
        <taxon>Gammaproteobacteria</taxon>
        <taxon>Oceanospirillales</taxon>
        <taxon>Endozoicomonadaceae</taxon>
        <taxon>Endozoicomonas</taxon>
    </lineage>
</organism>
<keyword evidence="6 9" id="KW-0479">Metal-binding</keyword>
<dbReference type="GO" id="GO:0006508">
    <property type="term" value="P:proteolysis"/>
    <property type="evidence" value="ECO:0007669"/>
    <property type="project" value="UniProtKB-KW"/>
</dbReference>
<keyword evidence="12" id="KW-1185">Reference proteome</keyword>
<dbReference type="NCBIfam" id="NF002077">
    <property type="entry name" value="PRK00913.2-4"/>
    <property type="match status" value="1"/>
</dbReference>
<dbReference type="InterPro" id="IPR011356">
    <property type="entry name" value="Leucine_aapep/pepB"/>
</dbReference>
<dbReference type="FunFam" id="3.40.630.10:FF:000004">
    <property type="entry name" value="Probable cytosol aminopeptidase"/>
    <property type="match status" value="1"/>
</dbReference>
<dbReference type="EC" id="3.4.11.10" evidence="9"/>
<sequence>MEFVVKSGAVAKQKAGLLVITTDQSGLSPAASAIDEVSNGMLTSILKRGDLPYKAGKSVLLPVVPEAACDQLLLVATGEGKSALKEKDYIKVVKAIVAQLKAGTIKDAMICVDDVDVAERDQFWKVRQLVEAIEYGFYRFEEFKSKPAPAATLKKVTILTDRKGSKPSKDAVEQGKAIAFGRNVARTLGNLPGNVCHPTFLADQAKDLAKGNAKLTTKVLGEADMKKLGMHSLLSVGNGSAQESKLILMDYKGGKKGDKPVVLLGKGITFDTGGISLKPGAAMDEMKFDMCGAASILGVMNTIVQLELPMNIVGMVAAAENMPSSTATRPGDIVTSMSGKTIEILNTDAEGRLVLCDALTYAERYKPKAVVDVATLTGACVIALGHHTTGLLSNNDELAQQLLTASNEAMDKAWQLPIGEEYDAQLDSNFADMANIGGRPGGTITAACFLARFTEAYPWAHLDIAGTAWSSGKDKGASGRPVPMLTQYLLNQL</sequence>
<feature type="binding site" evidence="9">
    <location>
        <position position="266"/>
    </location>
    <ligand>
        <name>Mn(2+)</name>
        <dbReference type="ChEBI" id="CHEBI:29035"/>
        <label>2</label>
    </ligand>
</feature>
<evidence type="ECO:0000256" key="6">
    <source>
        <dbReference type="ARBA" id="ARBA00022723"/>
    </source>
</evidence>
<dbReference type="InterPro" id="IPR008283">
    <property type="entry name" value="Peptidase_M17_N"/>
</dbReference>
<protein>
    <recommendedName>
        <fullName evidence="9">Probable cytosol aminopeptidase</fullName>
        <ecNumber evidence="9">3.4.11.1</ecNumber>
    </recommendedName>
    <alternativeName>
        <fullName evidence="9">Leucine aminopeptidase</fullName>
        <shortName evidence="9">LAP</shortName>
        <ecNumber evidence="9">3.4.11.10</ecNumber>
    </alternativeName>
    <alternativeName>
        <fullName evidence="9">Leucyl aminopeptidase</fullName>
    </alternativeName>
</protein>
<feature type="binding site" evidence="9">
    <location>
        <position position="271"/>
    </location>
    <ligand>
        <name>Mn(2+)</name>
        <dbReference type="ChEBI" id="CHEBI:29035"/>
        <label>1</label>
    </ligand>
</feature>
<dbReference type="InterPro" id="IPR023042">
    <property type="entry name" value="Peptidase_M17_leu_NH2_pept"/>
</dbReference>
<evidence type="ECO:0000256" key="4">
    <source>
        <dbReference type="ARBA" id="ARBA00022438"/>
    </source>
</evidence>
<feature type="binding site" evidence="9">
    <location>
        <position position="350"/>
    </location>
    <ligand>
        <name>Mn(2+)</name>
        <dbReference type="ChEBI" id="CHEBI:29035"/>
        <label>1</label>
    </ligand>
</feature>
<dbReference type="PRINTS" id="PR00481">
    <property type="entry name" value="LAMNOPPTDASE"/>
</dbReference>
<dbReference type="HAMAP" id="MF_00181">
    <property type="entry name" value="Cytosol_peptidase_M17"/>
    <property type="match status" value="1"/>
</dbReference>
<dbReference type="PROSITE" id="PS00631">
    <property type="entry name" value="CYTOSOL_AP"/>
    <property type="match status" value="1"/>
</dbReference>
<keyword evidence="7 9" id="KW-0378">Hydrolase</keyword>
<comment type="catalytic activity">
    <reaction evidence="1 9">
        <text>Release of an N-terminal amino acid, Xaa-|-Yaa-, in which Xaa is preferably Leu, but may be other amino acids including Pro although not Arg or Lys, and Yaa may be Pro. Amino acid amides and methyl esters are also readily hydrolyzed, but rates on arylamides are exceedingly low.</text>
        <dbReference type="EC" id="3.4.11.1"/>
    </reaction>
</comment>
<dbReference type="GO" id="GO:0005737">
    <property type="term" value="C:cytoplasm"/>
    <property type="evidence" value="ECO:0007669"/>
    <property type="project" value="UniProtKB-SubCell"/>
</dbReference>
<dbReference type="RefSeq" id="WP_034874117.1">
    <property type="nucleotide sequence ID" value="NZ_JOKG01000002.1"/>
</dbReference>
<evidence type="ECO:0000313" key="11">
    <source>
        <dbReference type="EMBL" id="KEQ14289.1"/>
    </source>
</evidence>
<evidence type="ECO:0000256" key="1">
    <source>
        <dbReference type="ARBA" id="ARBA00000135"/>
    </source>
</evidence>
<reference evidence="11 12" key="1">
    <citation type="submission" date="2014-06" db="EMBL/GenBank/DDBJ databases">
        <title>Whole Genome Sequences of Three Symbiotic Endozoicomonas Bacteria.</title>
        <authorList>
            <person name="Neave M.J."/>
            <person name="Apprill A."/>
            <person name="Voolstra C.R."/>
        </authorList>
    </citation>
    <scope>NUCLEOTIDE SEQUENCE [LARGE SCALE GENOMIC DNA]</scope>
    <source>
        <strain evidence="11 12">LMG 24815</strain>
    </source>
</reference>
<dbReference type="eggNOG" id="COG0260">
    <property type="taxonomic scope" value="Bacteria"/>
</dbReference>
<comment type="caution">
    <text evidence="11">The sequence shown here is derived from an EMBL/GenBank/DDBJ whole genome shotgun (WGS) entry which is preliminary data.</text>
</comment>
<evidence type="ECO:0000256" key="9">
    <source>
        <dbReference type="HAMAP-Rule" id="MF_00181"/>
    </source>
</evidence>
<dbReference type="GO" id="GO:0070006">
    <property type="term" value="F:metalloaminopeptidase activity"/>
    <property type="evidence" value="ECO:0007669"/>
    <property type="project" value="InterPro"/>
</dbReference>
<gene>
    <name evidence="9" type="primary">pepA</name>
    <name evidence="11" type="ORF">GZ77_07725</name>
</gene>
<dbReference type="AlphaFoldDB" id="A0A081N766"/>
<proteinExistence type="inferred from homology"/>
<accession>A0A081N766</accession>
<dbReference type="Gene3D" id="3.40.630.10">
    <property type="entry name" value="Zn peptidases"/>
    <property type="match status" value="1"/>
</dbReference>
<evidence type="ECO:0000256" key="2">
    <source>
        <dbReference type="ARBA" id="ARBA00000967"/>
    </source>
</evidence>
<keyword evidence="8 9" id="KW-0464">Manganese</keyword>
<feature type="binding site" evidence="9">
    <location>
        <position position="350"/>
    </location>
    <ligand>
        <name>Mn(2+)</name>
        <dbReference type="ChEBI" id="CHEBI:29035"/>
        <label>2</label>
    </ligand>
</feature>
<keyword evidence="9" id="KW-0963">Cytoplasm</keyword>
<feature type="binding site" evidence="9">
    <location>
        <position position="348"/>
    </location>
    <ligand>
        <name>Mn(2+)</name>
        <dbReference type="ChEBI" id="CHEBI:29035"/>
        <label>1</label>
    </ligand>
</feature>
<comment type="subcellular location">
    <subcellularLocation>
        <location evidence="9">Cytoplasm</location>
    </subcellularLocation>
</comment>
<dbReference type="CDD" id="cd00433">
    <property type="entry name" value="Peptidase_M17"/>
    <property type="match status" value="1"/>
</dbReference>
<dbReference type="InterPro" id="IPR000819">
    <property type="entry name" value="Peptidase_M17_C"/>
</dbReference>
<keyword evidence="4 9" id="KW-0031">Aminopeptidase</keyword>
<dbReference type="InterPro" id="IPR043472">
    <property type="entry name" value="Macro_dom-like"/>
</dbReference>
<dbReference type="EMBL" id="JOKG01000002">
    <property type="protein sequence ID" value="KEQ14289.1"/>
    <property type="molecule type" value="Genomic_DNA"/>
</dbReference>
<name>A0A081N766_9GAMM</name>
<dbReference type="GO" id="GO:0030145">
    <property type="term" value="F:manganese ion binding"/>
    <property type="evidence" value="ECO:0007669"/>
    <property type="project" value="UniProtKB-UniRule"/>
</dbReference>
<evidence type="ECO:0000256" key="8">
    <source>
        <dbReference type="ARBA" id="ARBA00023211"/>
    </source>
</evidence>
<evidence type="ECO:0000259" key="10">
    <source>
        <dbReference type="PROSITE" id="PS00631"/>
    </source>
</evidence>
<dbReference type="Pfam" id="PF02789">
    <property type="entry name" value="Peptidase_M17_N"/>
    <property type="match status" value="1"/>
</dbReference>
<comment type="function">
    <text evidence="9">Presumably involved in the processing and regular turnover of intracellular proteins. Catalyzes the removal of unsubstituted N-terminal amino acids from various peptides.</text>
</comment>
<keyword evidence="5 9" id="KW-0645">Protease</keyword>
<feature type="binding site" evidence="9">
    <location>
        <position position="289"/>
    </location>
    <ligand>
        <name>Mn(2+)</name>
        <dbReference type="ChEBI" id="CHEBI:29035"/>
        <label>2</label>
    </ligand>
</feature>
<dbReference type="Gene3D" id="3.40.220.10">
    <property type="entry name" value="Leucine Aminopeptidase, subunit E, domain 1"/>
    <property type="match status" value="1"/>
</dbReference>
<dbReference type="EC" id="3.4.11.1" evidence="9"/>
<comment type="similarity">
    <text evidence="3 9">Belongs to the peptidase M17 family.</text>
</comment>
<dbReference type="MEROPS" id="M17.003"/>
<dbReference type="NCBIfam" id="NF002074">
    <property type="entry name" value="PRK00913.1-4"/>
    <property type="match status" value="1"/>
</dbReference>
<dbReference type="Pfam" id="PF00883">
    <property type="entry name" value="Peptidase_M17"/>
    <property type="match status" value="1"/>
</dbReference>
<dbReference type="Proteomes" id="UP000028006">
    <property type="component" value="Unassembled WGS sequence"/>
</dbReference>
<evidence type="ECO:0000256" key="7">
    <source>
        <dbReference type="ARBA" id="ARBA00022801"/>
    </source>
</evidence>
<feature type="active site" evidence="9">
    <location>
        <position position="352"/>
    </location>
</feature>
<dbReference type="SUPFAM" id="SSF52949">
    <property type="entry name" value="Macro domain-like"/>
    <property type="match status" value="1"/>
</dbReference>
<dbReference type="SUPFAM" id="SSF53187">
    <property type="entry name" value="Zn-dependent exopeptidases"/>
    <property type="match status" value="1"/>
</dbReference>
<comment type="cofactor">
    <cofactor evidence="9">
        <name>Mn(2+)</name>
        <dbReference type="ChEBI" id="CHEBI:29035"/>
    </cofactor>
    <text evidence="9">Binds 2 manganese ions per subunit.</text>
</comment>
<feature type="active site" evidence="9">
    <location>
        <position position="278"/>
    </location>
</feature>
<feature type="domain" description="Cytosol aminopeptidase" evidence="10">
    <location>
        <begin position="346"/>
        <end position="353"/>
    </location>
</feature>